<protein>
    <submittedName>
        <fullName evidence="2">Uncharacterized protein</fullName>
    </submittedName>
</protein>
<evidence type="ECO:0000313" key="2">
    <source>
        <dbReference type="EMBL" id="KAL2620888.1"/>
    </source>
</evidence>
<name>A0ABD1Y2B9_9MARC</name>
<evidence type="ECO:0000256" key="1">
    <source>
        <dbReference type="SAM" id="MobiDB-lite"/>
    </source>
</evidence>
<dbReference type="AlphaFoldDB" id="A0ABD1Y2B9"/>
<sequence>MKLGKLNWVECSTKAQRGGTFVEAGDVFTTLRRPVSNRGSLNYKIGVGMLARPAHMGQGIASAEVIDEYMNGTCNEHRSREAQYSKTSSTPTGLGNMNRQCQLKTRCLGPKELP</sequence>
<dbReference type="Proteomes" id="UP001605036">
    <property type="component" value="Unassembled WGS sequence"/>
</dbReference>
<accession>A0ABD1Y2B9</accession>
<comment type="caution">
    <text evidence="2">The sequence shown here is derived from an EMBL/GenBank/DDBJ whole genome shotgun (WGS) entry which is preliminary data.</text>
</comment>
<evidence type="ECO:0000313" key="3">
    <source>
        <dbReference type="Proteomes" id="UP001605036"/>
    </source>
</evidence>
<gene>
    <name evidence="2" type="ORF">R1flu_001093</name>
</gene>
<organism evidence="2 3">
    <name type="scientific">Riccia fluitans</name>
    <dbReference type="NCBI Taxonomy" id="41844"/>
    <lineage>
        <taxon>Eukaryota</taxon>
        <taxon>Viridiplantae</taxon>
        <taxon>Streptophyta</taxon>
        <taxon>Embryophyta</taxon>
        <taxon>Marchantiophyta</taxon>
        <taxon>Marchantiopsida</taxon>
        <taxon>Marchantiidae</taxon>
        <taxon>Marchantiales</taxon>
        <taxon>Ricciaceae</taxon>
        <taxon>Riccia</taxon>
    </lineage>
</organism>
<feature type="compositionally biased region" description="Polar residues" evidence="1">
    <location>
        <begin position="84"/>
        <end position="97"/>
    </location>
</feature>
<proteinExistence type="predicted"/>
<keyword evidence="3" id="KW-1185">Reference proteome</keyword>
<dbReference type="EMBL" id="JBHFFA010000006">
    <property type="protein sequence ID" value="KAL2620888.1"/>
    <property type="molecule type" value="Genomic_DNA"/>
</dbReference>
<feature type="region of interest" description="Disordered" evidence="1">
    <location>
        <begin position="77"/>
        <end position="97"/>
    </location>
</feature>
<reference evidence="2 3" key="1">
    <citation type="submission" date="2024-09" db="EMBL/GenBank/DDBJ databases">
        <title>Chromosome-scale assembly of Riccia fluitans.</title>
        <authorList>
            <person name="Paukszto L."/>
            <person name="Sawicki J."/>
            <person name="Karawczyk K."/>
            <person name="Piernik-Szablinska J."/>
            <person name="Szczecinska M."/>
            <person name="Mazdziarz M."/>
        </authorList>
    </citation>
    <scope>NUCLEOTIDE SEQUENCE [LARGE SCALE GENOMIC DNA]</scope>
    <source>
        <strain evidence="2">Rf_01</strain>
        <tissue evidence="2">Aerial parts of the thallus</tissue>
    </source>
</reference>